<evidence type="ECO:0000256" key="4">
    <source>
        <dbReference type="ARBA" id="ARBA00022989"/>
    </source>
</evidence>
<dbReference type="Pfam" id="PF12704">
    <property type="entry name" value="MacB_PCD"/>
    <property type="match status" value="1"/>
</dbReference>
<feature type="non-terminal residue" evidence="9">
    <location>
        <position position="300"/>
    </location>
</feature>
<evidence type="ECO:0000256" key="5">
    <source>
        <dbReference type="ARBA" id="ARBA00023136"/>
    </source>
</evidence>
<proteinExistence type="predicted"/>
<dbReference type="GO" id="GO:0044874">
    <property type="term" value="P:lipoprotein localization to outer membrane"/>
    <property type="evidence" value="ECO:0007669"/>
    <property type="project" value="TreeGrafter"/>
</dbReference>
<evidence type="ECO:0000256" key="1">
    <source>
        <dbReference type="ARBA" id="ARBA00004651"/>
    </source>
</evidence>
<evidence type="ECO:0000256" key="6">
    <source>
        <dbReference type="SAM" id="Phobius"/>
    </source>
</evidence>
<dbReference type="GO" id="GO:0098797">
    <property type="term" value="C:plasma membrane protein complex"/>
    <property type="evidence" value="ECO:0007669"/>
    <property type="project" value="TreeGrafter"/>
</dbReference>
<evidence type="ECO:0000259" key="8">
    <source>
        <dbReference type="Pfam" id="PF12704"/>
    </source>
</evidence>
<feature type="non-terminal residue" evidence="9">
    <location>
        <position position="1"/>
    </location>
</feature>
<gene>
    <name evidence="9" type="ORF">S01H4_33020</name>
</gene>
<dbReference type="EMBL" id="BART01017327">
    <property type="protein sequence ID" value="GAG76550.1"/>
    <property type="molecule type" value="Genomic_DNA"/>
</dbReference>
<reference evidence="9" key="1">
    <citation type="journal article" date="2014" name="Front. Microbiol.">
        <title>High frequency of phylogenetically diverse reductive dehalogenase-homologous genes in deep subseafloor sedimentary metagenomes.</title>
        <authorList>
            <person name="Kawai M."/>
            <person name="Futagami T."/>
            <person name="Toyoda A."/>
            <person name="Takaki Y."/>
            <person name="Nishi S."/>
            <person name="Hori S."/>
            <person name="Arai W."/>
            <person name="Tsubouchi T."/>
            <person name="Morono Y."/>
            <person name="Uchiyama I."/>
            <person name="Ito T."/>
            <person name="Fujiyama A."/>
            <person name="Inagaki F."/>
            <person name="Takami H."/>
        </authorList>
    </citation>
    <scope>NUCLEOTIDE SEQUENCE</scope>
    <source>
        <strain evidence="9">Expedition CK06-06</strain>
    </source>
</reference>
<feature type="domain" description="MacB-like periplasmic core" evidence="8">
    <location>
        <begin position="9"/>
        <end position="194"/>
    </location>
</feature>
<name>X1A3B1_9ZZZZ</name>
<dbReference type="AlphaFoldDB" id="X1A3B1"/>
<comment type="caution">
    <text evidence="9">The sequence shown here is derived from an EMBL/GenBank/DDBJ whole genome shotgun (WGS) entry which is preliminary data.</text>
</comment>
<evidence type="ECO:0000259" key="7">
    <source>
        <dbReference type="Pfam" id="PF02687"/>
    </source>
</evidence>
<evidence type="ECO:0000313" key="9">
    <source>
        <dbReference type="EMBL" id="GAG76550.1"/>
    </source>
</evidence>
<feature type="transmembrane region" description="Helical" evidence="6">
    <location>
        <begin position="228"/>
        <end position="252"/>
    </location>
</feature>
<keyword evidence="4 6" id="KW-1133">Transmembrane helix</keyword>
<keyword evidence="3 6" id="KW-0812">Transmembrane</keyword>
<evidence type="ECO:0000256" key="2">
    <source>
        <dbReference type="ARBA" id="ARBA00022475"/>
    </source>
</evidence>
<dbReference type="Pfam" id="PF02687">
    <property type="entry name" value="FtsX"/>
    <property type="match status" value="1"/>
</dbReference>
<dbReference type="PANTHER" id="PTHR30489:SF0">
    <property type="entry name" value="LIPOPROTEIN-RELEASING SYSTEM TRANSMEMBRANE PROTEIN LOLE"/>
    <property type="match status" value="1"/>
</dbReference>
<dbReference type="PANTHER" id="PTHR30489">
    <property type="entry name" value="LIPOPROTEIN-RELEASING SYSTEM TRANSMEMBRANE PROTEIN LOLE"/>
    <property type="match status" value="1"/>
</dbReference>
<dbReference type="InterPro" id="IPR025857">
    <property type="entry name" value="MacB_PCD"/>
</dbReference>
<feature type="transmembrane region" description="Helical" evidence="6">
    <location>
        <begin position="273"/>
        <end position="297"/>
    </location>
</feature>
<feature type="domain" description="ABC3 transporter permease C-terminal" evidence="7">
    <location>
        <begin position="231"/>
        <end position="297"/>
    </location>
</feature>
<keyword evidence="2" id="KW-1003">Cell membrane</keyword>
<dbReference type="InterPro" id="IPR051447">
    <property type="entry name" value="Lipoprotein-release_system"/>
</dbReference>
<dbReference type="InterPro" id="IPR003838">
    <property type="entry name" value="ABC3_permease_C"/>
</dbReference>
<organism evidence="9">
    <name type="scientific">marine sediment metagenome</name>
    <dbReference type="NCBI Taxonomy" id="412755"/>
    <lineage>
        <taxon>unclassified sequences</taxon>
        <taxon>metagenomes</taxon>
        <taxon>ecological metagenomes</taxon>
    </lineage>
</organism>
<evidence type="ECO:0000256" key="3">
    <source>
        <dbReference type="ARBA" id="ARBA00022692"/>
    </source>
</evidence>
<accession>X1A3B1</accession>
<sequence length="300" mass="33511">FQIGSYAKMKENAIESYSGYLQVHKKGYWEDKNINNVFSLDDETIANFENDSRVIQIIPRLESFALASSGESTKGVAVIGVSPEKEDRMTRIRSYMQEGEFINDDDKSILVAADLAKFLKIKVGDTLVLFSSGYHGQTAAGLYPVKGILKLPTPEMNRGTVYLPIAEAQSFFSTDDQLTALVFDLHNIEDVNGMEELVKNSLDEEQYEVMGWEIMNKELLQMIESDNAGGIIMVAILYMVIAFGIFGTVLMMTNERIREFSVMISIGMQKKKLALVVVIELFFLTILAVIAGILISLPVM</sequence>
<evidence type="ECO:0008006" key="10">
    <source>
        <dbReference type="Google" id="ProtNLM"/>
    </source>
</evidence>
<protein>
    <recommendedName>
        <fullName evidence="10">ABC3 transporter permease protein domain-containing protein</fullName>
    </recommendedName>
</protein>
<keyword evidence="5 6" id="KW-0472">Membrane</keyword>
<comment type="subcellular location">
    <subcellularLocation>
        <location evidence="1">Cell membrane</location>
        <topology evidence="1">Multi-pass membrane protein</topology>
    </subcellularLocation>
</comment>